<accession>A0ABW2XID3</accession>
<dbReference type="RefSeq" id="WP_131761164.1">
    <property type="nucleotide sequence ID" value="NZ_CAACUY010000150.1"/>
</dbReference>
<sequence length="117" mass="12083">MSRAVERLTSRRVPGGAPSGRRSVAGSAALLRSDAERVDHCAARLRALVRRLRDDPAVPPWFAAAADAHLAACAIAAADLSRAAAHLDALAATAPPSGPLARLRGARQARTTPPPTP</sequence>
<evidence type="ECO:0000313" key="3">
    <source>
        <dbReference type="Proteomes" id="UP001597063"/>
    </source>
</evidence>
<keyword evidence="3" id="KW-1185">Reference proteome</keyword>
<protein>
    <submittedName>
        <fullName evidence="2">Uncharacterized protein</fullName>
    </submittedName>
</protein>
<feature type="region of interest" description="Disordered" evidence="1">
    <location>
        <begin position="93"/>
        <end position="117"/>
    </location>
</feature>
<evidence type="ECO:0000256" key="1">
    <source>
        <dbReference type="SAM" id="MobiDB-lite"/>
    </source>
</evidence>
<evidence type="ECO:0000313" key="2">
    <source>
        <dbReference type="EMBL" id="MFD0684487.1"/>
    </source>
</evidence>
<gene>
    <name evidence="2" type="ORF">ACFQZM_08275</name>
</gene>
<dbReference type="Proteomes" id="UP001597063">
    <property type="component" value="Unassembled WGS sequence"/>
</dbReference>
<dbReference type="EMBL" id="JBHTGP010000003">
    <property type="protein sequence ID" value="MFD0684487.1"/>
    <property type="molecule type" value="Genomic_DNA"/>
</dbReference>
<organism evidence="2 3">
    <name type="scientific">Actinomadura fibrosa</name>
    <dbReference type="NCBI Taxonomy" id="111802"/>
    <lineage>
        <taxon>Bacteria</taxon>
        <taxon>Bacillati</taxon>
        <taxon>Actinomycetota</taxon>
        <taxon>Actinomycetes</taxon>
        <taxon>Streptosporangiales</taxon>
        <taxon>Thermomonosporaceae</taxon>
        <taxon>Actinomadura</taxon>
    </lineage>
</organism>
<feature type="region of interest" description="Disordered" evidence="1">
    <location>
        <begin position="1"/>
        <end position="25"/>
    </location>
</feature>
<name>A0ABW2XID3_9ACTN</name>
<reference evidence="3" key="1">
    <citation type="journal article" date="2019" name="Int. J. Syst. Evol. Microbiol.">
        <title>The Global Catalogue of Microorganisms (GCM) 10K type strain sequencing project: providing services to taxonomists for standard genome sequencing and annotation.</title>
        <authorList>
            <consortium name="The Broad Institute Genomics Platform"/>
            <consortium name="The Broad Institute Genome Sequencing Center for Infectious Disease"/>
            <person name="Wu L."/>
            <person name="Ma J."/>
        </authorList>
    </citation>
    <scope>NUCLEOTIDE SEQUENCE [LARGE SCALE GENOMIC DNA]</scope>
    <source>
        <strain evidence="3">JCM 9371</strain>
    </source>
</reference>
<comment type="caution">
    <text evidence="2">The sequence shown here is derived from an EMBL/GenBank/DDBJ whole genome shotgun (WGS) entry which is preliminary data.</text>
</comment>
<proteinExistence type="predicted"/>